<evidence type="ECO:0000256" key="1">
    <source>
        <dbReference type="SAM" id="MobiDB-lite"/>
    </source>
</evidence>
<dbReference type="Gramene" id="Kaladp0011s1046.1.v1.1">
    <property type="protein sequence ID" value="Kaladp0011s1046.1.v1.1"/>
    <property type="gene ID" value="Kaladp0011s1046.v1.1"/>
</dbReference>
<dbReference type="GO" id="GO:0006891">
    <property type="term" value="P:intra-Golgi vesicle-mediated transport"/>
    <property type="evidence" value="ECO:0007669"/>
    <property type="project" value="TreeGrafter"/>
</dbReference>
<feature type="compositionally biased region" description="Polar residues" evidence="1">
    <location>
        <begin position="82"/>
        <end position="95"/>
    </location>
</feature>
<dbReference type="PANTHER" id="PTHR12961">
    <property type="entry name" value="CONSERVED OLIGOMERIC GOLGI COMPLEX COMPONENT 2"/>
    <property type="match status" value="1"/>
</dbReference>
<organism evidence="2 3">
    <name type="scientific">Kalanchoe fedtschenkoi</name>
    <name type="common">Lavender scallops</name>
    <name type="synonym">South American air plant</name>
    <dbReference type="NCBI Taxonomy" id="63787"/>
    <lineage>
        <taxon>Eukaryota</taxon>
        <taxon>Viridiplantae</taxon>
        <taxon>Streptophyta</taxon>
        <taxon>Embryophyta</taxon>
        <taxon>Tracheophyta</taxon>
        <taxon>Spermatophyta</taxon>
        <taxon>Magnoliopsida</taxon>
        <taxon>eudicotyledons</taxon>
        <taxon>Gunneridae</taxon>
        <taxon>Pentapetalae</taxon>
        <taxon>Saxifragales</taxon>
        <taxon>Crassulaceae</taxon>
        <taxon>Kalanchoe</taxon>
    </lineage>
</organism>
<dbReference type="GO" id="GO:0007030">
    <property type="term" value="P:Golgi organization"/>
    <property type="evidence" value="ECO:0007669"/>
    <property type="project" value="InterPro"/>
</dbReference>
<dbReference type="InterPro" id="IPR009316">
    <property type="entry name" value="COG2"/>
</dbReference>
<name>A0A7N0RJ37_KALFE</name>
<evidence type="ECO:0000313" key="3">
    <source>
        <dbReference type="Proteomes" id="UP000594263"/>
    </source>
</evidence>
<proteinExistence type="predicted"/>
<dbReference type="Proteomes" id="UP000594263">
    <property type="component" value="Unplaced"/>
</dbReference>
<dbReference type="AlphaFoldDB" id="A0A7N0RJ37"/>
<dbReference type="GO" id="GO:0017119">
    <property type="term" value="C:Golgi transport complex"/>
    <property type="evidence" value="ECO:0007669"/>
    <property type="project" value="TreeGrafter"/>
</dbReference>
<sequence length="194" mass="21895">MRAPFLELREKIGQFRDGVDSSLVALQNGLRQRTEASLAREVLELLLDAFHVVSKVGNLIKELPNVPADESNGEVNAVEKSPLSNGTSPQHLETGTNERETQSLLLERIARSAIHSKFGKENIECKFVIQWKFRTLFGKWVRAQDEVAILYCLRAYAAIDNMSQAEEAFRTTVVAPMVQKIISPRIWGGCWGRW</sequence>
<protein>
    <submittedName>
        <fullName evidence="2">Uncharacterized protein</fullName>
    </submittedName>
</protein>
<dbReference type="GO" id="GO:0016020">
    <property type="term" value="C:membrane"/>
    <property type="evidence" value="ECO:0007669"/>
    <property type="project" value="InterPro"/>
</dbReference>
<accession>A0A7N0RJ37</accession>
<feature type="region of interest" description="Disordered" evidence="1">
    <location>
        <begin position="70"/>
        <end position="97"/>
    </location>
</feature>
<dbReference type="EnsemblPlants" id="Kaladp0011s1046.1.v1.1">
    <property type="protein sequence ID" value="Kaladp0011s1046.1.v1.1"/>
    <property type="gene ID" value="Kaladp0011s1046.v1.1"/>
</dbReference>
<dbReference type="GO" id="GO:0015031">
    <property type="term" value="P:protein transport"/>
    <property type="evidence" value="ECO:0007669"/>
    <property type="project" value="InterPro"/>
</dbReference>
<evidence type="ECO:0000313" key="2">
    <source>
        <dbReference type="EnsemblPlants" id="Kaladp0011s1046.1.v1.1"/>
    </source>
</evidence>
<dbReference type="PANTHER" id="PTHR12961:SF0">
    <property type="entry name" value="CONSERVED OLIGOMERIC GOLGI COMPLEX SUBUNIT 2"/>
    <property type="match status" value="1"/>
</dbReference>
<reference evidence="2" key="1">
    <citation type="submission" date="2021-01" db="UniProtKB">
        <authorList>
            <consortium name="EnsemblPlants"/>
        </authorList>
    </citation>
    <scope>IDENTIFICATION</scope>
</reference>
<keyword evidence="3" id="KW-1185">Reference proteome</keyword>